<comment type="caution">
    <text evidence="2">The sequence shown here is derived from an EMBL/GenBank/DDBJ whole genome shotgun (WGS) entry which is preliminary data.</text>
</comment>
<organism evidence="2 3">
    <name type="scientific">Toxocara canis</name>
    <name type="common">Canine roundworm</name>
    <dbReference type="NCBI Taxonomy" id="6265"/>
    <lineage>
        <taxon>Eukaryota</taxon>
        <taxon>Metazoa</taxon>
        <taxon>Ecdysozoa</taxon>
        <taxon>Nematoda</taxon>
        <taxon>Chromadorea</taxon>
        <taxon>Rhabditida</taxon>
        <taxon>Spirurina</taxon>
        <taxon>Ascaridomorpha</taxon>
        <taxon>Ascaridoidea</taxon>
        <taxon>Toxocaridae</taxon>
        <taxon>Toxocara</taxon>
    </lineage>
</organism>
<sequence length="410" mass="46251">MRIDYWTYGYMKNMRFAAVFVLVVYAQAQEHPFFDVKKVIRGALDMVASVPTSTPQAILIDVGANRRQQPILSEEARKQLSRLFHFPADFMHRLAAQSGYIDYDPPTTNRPWINTFPPHYYQPLVLSADQLSQAPQIIQHGAQTYVAVPQSRLSMLSAYQLAQPIRYVQSANTAGSLQNSAEVSVLVPTTERRVVFESEANLHTPVKSKTISNDYDTLAKAAENAQLNAAKHQMEAFSISSPMQVPAIVDTPINAIPMQKQYDLRDLEDREYYALQQKILEMNKQATEQEFKRKQINLQLLQQQLEQRIGATTTKEPSEPHVAESTSDERVDEDEHHPLKQIRISRVDITTKPVGPNNSSNTTADGKNVKFTVPVPVPASPDFKNAISVQFSPSLFIAREKQADDRGLCR</sequence>
<feature type="compositionally biased region" description="Basic and acidic residues" evidence="1">
    <location>
        <begin position="316"/>
        <end position="338"/>
    </location>
</feature>
<dbReference type="AlphaFoldDB" id="A0A0B2V193"/>
<evidence type="ECO:0000256" key="1">
    <source>
        <dbReference type="SAM" id="MobiDB-lite"/>
    </source>
</evidence>
<gene>
    <name evidence="2" type="ORF">Tcan_14132</name>
</gene>
<evidence type="ECO:0000313" key="2">
    <source>
        <dbReference type="EMBL" id="KHN74780.1"/>
    </source>
</evidence>
<feature type="compositionally biased region" description="Polar residues" evidence="1">
    <location>
        <begin position="356"/>
        <end position="365"/>
    </location>
</feature>
<keyword evidence="3" id="KW-1185">Reference proteome</keyword>
<dbReference type="STRING" id="6265.A0A0B2V193"/>
<accession>A0A0B2V193</accession>
<proteinExistence type="predicted"/>
<dbReference type="Proteomes" id="UP000031036">
    <property type="component" value="Unassembled WGS sequence"/>
</dbReference>
<dbReference type="OrthoDB" id="5872457at2759"/>
<dbReference type="EMBL" id="JPKZ01002823">
    <property type="protein sequence ID" value="KHN74780.1"/>
    <property type="molecule type" value="Genomic_DNA"/>
</dbReference>
<reference evidence="2 3" key="1">
    <citation type="submission" date="2014-11" db="EMBL/GenBank/DDBJ databases">
        <title>Genetic blueprint of the zoonotic pathogen Toxocara canis.</title>
        <authorList>
            <person name="Zhu X.-Q."/>
            <person name="Korhonen P.K."/>
            <person name="Cai H."/>
            <person name="Young N.D."/>
            <person name="Nejsum P."/>
            <person name="von Samson-Himmelstjerna G."/>
            <person name="Boag P.R."/>
            <person name="Tan P."/>
            <person name="Li Q."/>
            <person name="Min J."/>
            <person name="Yang Y."/>
            <person name="Wang X."/>
            <person name="Fang X."/>
            <person name="Hall R.S."/>
            <person name="Hofmann A."/>
            <person name="Sternberg P.W."/>
            <person name="Jex A.R."/>
            <person name="Gasser R.B."/>
        </authorList>
    </citation>
    <scope>NUCLEOTIDE SEQUENCE [LARGE SCALE GENOMIC DNA]</scope>
    <source>
        <strain evidence="2">PN_DK_2014</strain>
    </source>
</reference>
<protein>
    <submittedName>
        <fullName evidence="2">Uncharacterized protein</fullName>
    </submittedName>
</protein>
<evidence type="ECO:0000313" key="3">
    <source>
        <dbReference type="Proteomes" id="UP000031036"/>
    </source>
</evidence>
<feature type="region of interest" description="Disordered" evidence="1">
    <location>
        <begin position="311"/>
        <end position="367"/>
    </location>
</feature>
<name>A0A0B2V193_TOXCA</name>